<dbReference type="GO" id="GO:0016491">
    <property type="term" value="F:oxidoreductase activity"/>
    <property type="evidence" value="ECO:0007669"/>
    <property type="project" value="UniProtKB-KW"/>
</dbReference>
<dbReference type="Proteomes" id="UP000249754">
    <property type="component" value="Unassembled WGS sequence"/>
</dbReference>
<keyword evidence="3" id="KW-0560">Oxidoreductase</keyword>
<name>A0A327SQ39_9SPHI</name>
<dbReference type="EMBL" id="QLLR01000009">
    <property type="protein sequence ID" value="RAJ31051.1"/>
    <property type="molecule type" value="Genomic_DNA"/>
</dbReference>
<evidence type="ECO:0000313" key="6">
    <source>
        <dbReference type="Proteomes" id="UP000249754"/>
    </source>
</evidence>
<dbReference type="InterPro" id="IPR002347">
    <property type="entry name" value="SDR_fam"/>
</dbReference>
<dbReference type="Pfam" id="PF00106">
    <property type="entry name" value="adh_short"/>
    <property type="match status" value="1"/>
</dbReference>
<reference evidence="5 6" key="1">
    <citation type="submission" date="2018-06" db="EMBL/GenBank/DDBJ databases">
        <title>Genomic Encyclopedia of Archaeal and Bacterial Type Strains, Phase II (KMG-II): from individual species to whole genera.</title>
        <authorList>
            <person name="Goeker M."/>
        </authorList>
    </citation>
    <scope>NUCLEOTIDE SEQUENCE [LARGE SCALE GENOMIC DNA]</scope>
    <source>
        <strain evidence="5 6">DSM 14825</strain>
    </source>
</reference>
<evidence type="ECO:0000313" key="5">
    <source>
        <dbReference type="EMBL" id="RAJ31051.1"/>
    </source>
</evidence>
<organism evidence="5 6">
    <name type="scientific">Pedobacter cryoconitis</name>
    <dbReference type="NCBI Taxonomy" id="188932"/>
    <lineage>
        <taxon>Bacteria</taxon>
        <taxon>Pseudomonadati</taxon>
        <taxon>Bacteroidota</taxon>
        <taxon>Sphingobacteriia</taxon>
        <taxon>Sphingobacteriales</taxon>
        <taxon>Sphingobacteriaceae</taxon>
        <taxon>Pedobacter</taxon>
    </lineage>
</organism>
<evidence type="ECO:0000256" key="3">
    <source>
        <dbReference type="ARBA" id="ARBA00023002"/>
    </source>
</evidence>
<proteinExistence type="inferred from homology"/>
<dbReference type="PROSITE" id="PS00061">
    <property type="entry name" value="ADH_SHORT"/>
    <property type="match status" value="1"/>
</dbReference>
<evidence type="ECO:0000256" key="1">
    <source>
        <dbReference type="ARBA" id="ARBA00006484"/>
    </source>
</evidence>
<evidence type="ECO:0000256" key="2">
    <source>
        <dbReference type="ARBA" id="ARBA00022857"/>
    </source>
</evidence>
<dbReference type="InterPro" id="IPR036291">
    <property type="entry name" value="NAD(P)-bd_dom_sf"/>
</dbReference>
<dbReference type="Gene3D" id="3.40.50.720">
    <property type="entry name" value="NAD(P)-binding Rossmann-like Domain"/>
    <property type="match status" value="1"/>
</dbReference>
<comment type="caution">
    <text evidence="5">The sequence shown here is derived from an EMBL/GenBank/DDBJ whole genome shotgun (WGS) entry which is preliminary data.</text>
</comment>
<protein>
    <submittedName>
        <fullName evidence="5">NADP-dependent 3-hydroxy acid dehydrogenase YdfG</fullName>
    </submittedName>
</protein>
<dbReference type="PANTHER" id="PTHR43490">
    <property type="entry name" value="(+)-NEOMENTHOL DEHYDROGENASE"/>
    <property type="match status" value="1"/>
</dbReference>
<dbReference type="OrthoDB" id="5786478at2"/>
<accession>A0A327SQ39</accession>
<gene>
    <name evidence="5" type="ORF">LY11_02280</name>
</gene>
<comment type="similarity">
    <text evidence="1 4">Belongs to the short-chain dehydrogenases/reductases (SDR) family.</text>
</comment>
<dbReference type="AlphaFoldDB" id="A0A327SQ39"/>
<dbReference type="PRINTS" id="PR00080">
    <property type="entry name" value="SDRFAMILY"/>
</dbReference>
<evidence type="ECO:0000256" key="4">
    <source>
        <dbReference type="RuleBase" id="RU000363"/>
    </source>
</evidence>
<dbReference type="InterPro" id="IPR020904">
    <property type="entry name" value="Sc_DH/Rdtase_CS"/>
</dbReference>
<dbReference type="SUPFAM" id="SSF51735">
    <property type="entry name" value="NAD(P)-binding Rossmann-fold domains"/>
    <property type="match status" value="1"/>
</dbReference>
<sequence length="256" mass="26912">METEIESISKKQPVALVTGANKGLGQQIAKELVAHGYLVFVGSRNFDNGKKAAEEIGESAHPIQLDVTDVQSINNAAERITAEFGRLDLLVNNAAIAQSGDYSSVPEVLESSKASVASLDEIRTLFETNVLGVLAVTQAMLPLIRLSGSGRIINISSALGSLTLNSDVNFPYRPYFGATYSASKTALNAITLALAIELEETGIKVRAASPSFTATAMNDFQGTDSVEVGAKALVLAALDTESPTGSFTGPDGHIPW</sequence>
<dbReference type="PANTHER" id="PTHR43490:SF99">
    <property type="entry name" value="SHORT-CHAIN DEHYDROGENASE_REDUCTASE"/>
    <property type="match status" value="1"/>
</dbReference>
<dbReference type="RefSeq" id="WP_111633795.1">
    <property type="nucleotide sequence ID" value="NZ_QLLR01000009.1"/>
</dbReference>
<dbReference type="PRINTS" id="PR00081">
    <property type="entry name" value="GDHRDH"/>
</dbReference>
<keyword evidence="2" id="KW-0521">NADP</keyword>